<keyword evidence="3" id="KW-1185">Reference proteome</keyword>
<dbReference type="EMBL" id="CP144108">
    <property type="protein sequence ID" value="WWC93009.1"/>
    <property type="molecule type" value="Genomic_DNA"/>
</dbReference>
<proteinExistence type="predicted"/>
<dbReference type="AlphaFoldDB" id="A0AAX4K784"/>
<feature type="compositionally biased region" description="Basic and acidic residues" evidence="1">
    <location>
        <begin position="62"/>
        <end position="73"/>
    </location>
</feature>
<sequence length="394" mass="44909">MKRHHSADLSSSTNDVNDKEDILEKKQKLANDQNQNETDQATSAEVNPANPTSSTSTDSLDDPPKYIPWRDKNGNLPGTIISLYRKKKEQPKSPEENPQEGSEDDSSPSPDPVEKAILLGSRSVASLRFERIAQTPPKSNNKPYLSISEEYQNFLPPIRCYREPNWISGGSLVQSFNPAIVKHTFWQSAMPKFGQWKNRFYTKDMMQALITSLNATTENPKVYIHTTPGLPEKSILDKYVLIIGYEAGKEEGEWFPYMIGPKPKDWSEPSDEKVVWIWNVHQEPHPISKDKLESKYGKPLNWSLISLYTTSDRTKNVNANLWSSAFRKSRSYAINDSGPMASRIIRSILSMPELPYCTSEVIPAFDPTKISVDERWADLQTTRFYLFSSKRGQR</sequence>
<name>A0AAX4K784_9TREE</name>
<dbReference type="Proteomes" id="UP001355207">
    <property type="component" value="Chromosome 11"/>
</dbReference>
<accession>A0AAX4K784</accession>
<feature type="region of interest" description="Disordered" evidence="1">
    <location>
        <begin position="1"/>
        <end position="114"/>
    </location>
</feature>
<evidence type="ECO:0000256" key="1">
    <source>
        <dbReference type="SAM" id="MobiDB-lite"/>
    </source>
</evidence>
<feature type="compositionally biased region" description="Acidic residues" evidence="1">
    <location>
        <begin position="97"/>
        <end position="106"/>
    </location>
</feature>
<gene>
    <name evidence="2" type="ORF">L201_007973</name>
</gene>
<feature type="compositionally biased region" description="Basic and acidic residues" evidence="1">
    <location>
        <begin position="16"/>
        <end position="29"/>
    </location>
</feature>
<dbReference type="GeneID" id="91098641"/>
<feature type="compositionally biased region" description="Polar residues" evidence="1">
    <location>
        <begin position="30"/>
        <end position="45"/>
    </location>
</feature>
<evidence type="ECO:0000313" key="3">
    <source>
        <dbReference type="Proteomes" id="UP001355207"/>
    </source>
</evidence>
<dbReference type="RefSeq" id="XP_066079771.1">
    <property type="nucleotide sequence ID" value="XM_066223674.1"/>
</dbReference>
<evidence type="ECO:0000313" key="2">
    <source>
        <dbReference type="EMBL" id="WWC93009.1"/>
    </source>
</evidence>
<reference evidence="2 3" key="1">
    <citation type="submission" date="2024-01" db="EMBL/GenBank/DDBJ databases">
        <title>Comparative genomics of Cryptococcus and Kwoniella reveals pathogenesis evolution and contrasting modes of karyotype evolution via chromosome fusion or intercentromeric recombination.</title>
        <authorList>
            <person name="Coelho M.A."/>
            <person name="David-Palma M."/>
            <person name="Shea T."/>
            <person name="Bowers K."/>
            <person name="McGinley-Smith S."/>
            <person name="Mohammad A.W."/>
            <person name="Gnirke A."/>
            <person name="Yurkov A.M."/>
            <person name="Nowrousian M."/>
            <person name="Sun S."/>
            <person name="Cuomo C.A."/>
            <person name="Heitman J."/>
        </authorList>
    </citation>
    <scope>NUCLEOTIDE SEQUENCE [LARGE SCALE GENOMIC DNA]</scope>
    <source>
        <strain evidence="2 3">CBS 6074</strain>
    </source>
</reference>
<organism evidence="2 3">
    <name type="scientific">Kwoniella dendrophila CBS 6074</name>
    <dbReference type="NCBI Taxonomy" id="1295534"/>
    <lineage>
        <taxon>Eukaryota</taxon>
        <taxon>Fungi</taxon>
        <taxon>Dikarya</taxon>
        <taxon>Basidiomycota</taxon>
        <taxon>Agaricomycotina</taxon>
        <taxon>Tremellomycetes</taxon>
        <taxon>Tremellales</taxon>
        <taxon>Cryptococcaceae</taxon>
        <taxon>Kwoniella</taxon>
    </lineage>
</organism>
<protein>
    <submittedName>
        <fullName evidence="2">Uncharacterized protein</fullName>
    </submittedName>
</protein>